<comment type="caution">
    <text evidence="10">The sequence shown here is derived from an EMBL/GenBank/DDBJ whole genome shotgun (WGS) entry which is preliminary data.</text>
</comment>
<feature type="compositionally biased region" description="Basic and acidic residues" evidence="8">
    <location>
        <begin position="848"/>
        <end position="859"/>
    </location>
</feature>
<evidence type="ECO:0000256" key="1">
    <source>
        <dbReference type="ARBA" id="ARBA00004123"/>
    </source>
</evidence>
<evidence type="ECO:0000259" key="9">
    <source>
        <dbReference type="PROSITE" id="PS50071"/>
    </source>
</evidence>
<dbReference type="AlphaFoldDB" id="A0A2P7YN94"/>
<comment type="similarity">
    <text evidence="2">Belongs to the engrailed homeobox family.</text>
</comment>
<accession>A0A2P7YN94</accession>
<comment type="subcellular location">
    <subcellularLocation>
        <location evidence="1 6 7">Nucleus</location>
    </subcellularLocation>
</comment>
<dbReference type="Pfam" id="PF00046">
    <property type="entry name" value="Homeodomain"/>
    <property type="match status" value="1"/>
</dbReference>
<sequence>MEFADYGMYADDADHHIDLRNPHFRQDSYQHMQHHHVPQQDFYGHPQFPPHYAHHLASLAVDVKPRLTKEQHDILESHYQQQSKPNTQTKKGFAEALGVSLDKVNNWFQNRRAKSKQDAKKAAGQYTTSGQQGQQTNQQTTTQSGHSSQPSSSSASQLGISTEDLSAQFLSSEYLNSPHTDSAISIDPLALSNGLGITSDSSTQQHSQTPTTMSPQDLMTSTAVQSSPANLKVEHNDDIETHRRTLTQEQFDSFANSGDYIAGKSTDSAMHESPKQLDSSSSIDDFLGEFSFGNSNNDGFESNDMHAEFNPDTFGTGSSFFTEHQGSTPDNVPRNMSTQSSISDWSEHSTPSLSITPVVNQADSGYAASETEISPRGKIGSTSSTQWQPGQSVPVDFTAIDREFQEAAARAESQSSSSGHTRRNSSVPFAEQQMTFANEQPFTQSEAPAALTQGMNNMGLSNEASSQPTSRSGSASGGIAARRQRPRPQPLAASSLRSASYCGALPTAPGLHSNNGLTPTAAPPTLRRIKSSNVMNGIANGRIQKNIGGPQRSPLNFTFAEAMNSPKFARRVSSYSPAGMPVQSASLAPPTPLSPTELSHRLEMQRQSSQMFGAHQMSRQPSINELHEESQQQMLSANQSNTFSSPPTTPNYAAHMVRSRLAGSMMNESTPPQSAPATQQCFPSNMYSSAPQMQATMSQGPMTQPQQQSFVPVMSNEYPTMHNVAMPSQQMQAGQYLQMLQAQQQMDGMSQMLQNSQPMNMGYGNMQFGHNLSAQQITPPNMQFPFVPSNSGVLLSQGHQIHHAQSKSVPAADFFVHEYSPPQDVKRVLTPRKSADTGPKNYTFANHGPEHFEKTKQKDLSQSPGSSSGQSSSGV</sequence>
<feature type="compositionally biased region" description="Low complexity" evidence="8">
    <location>
        <begin position="470"/>
        <end position="481"/>
    </location>
</feature>
<evidence type="ECO:0000256" key="3">
    <source>
        <dbReference type="ARBA" id="ARBA00023125"/>
    </source>
</evidence>
<dbReference type="PROSITE" id="PS50071">
    <property type="entry name" value="HOMEOBOX_2"/>
    <property type="match status" value="1"/>
</dbReference>
<feature type="region of interest" description="Disordered" evidence="8">
    <location>
        <begin position="456"/>
        <end position="495"/>
    </location>
</feature>
<dbReference type="InterPro" id="IPR001356">
    <property type="entry name" value="HD"/>
</dbReference>
<dbReference type="GO" id="GO:0003677">
    <property type="term" value="F:DNA binding"/>
    <property type="evidence" value="ECO:0007669"/>
    <property type="project" value="UniProtKB-UniRule"/>
</dbReference>
<dbReference type="EMBL" id="NHZQ01000412">
    <property type="protein sequence ID" value="PSK37415.1"/>
    <property type="molecule type" value="Genomic_DNA"/>
</dbReference>
<gene>
    <name evidence="10" type="ORF">B9Z65_2157</name>
</gene>
<evidence type="ECO:0000313" key="10">
    <source>
        <dbReference type="EMBL" id="PSK37415.1"/>
    </source>
</evidence>
<keyword evidence="11" id="KW-1185">Reference proteome</keyword>
<dbReference type="GO" id="GO:0016586">
    <property type="term" value="C:RSC-type complex"/>
    <property type="evidence" value="ECO:0007669"/>
    <property type="project" value="TreeGrafter"/>
</dbReference>
<dbReference type="SMART" id="SM00389">
    <property type="entry name" value="HOX"/>
    <property type="match status" value="1"/>
</dbReference>
<feature type="DNA-binding region" description="Homeobox" evidence="6">
    <location>
        <begin position="66"/>
        <end position="119"/>
    </location>
</feature>
<feature type="region of interest" description="Disordered" evidence="8">
    <location>
        <begin position="406"/>
        <end position="427"/>
    </location>
</feature>
<dbReference type="GO" id="GO:0000981">
    <property type="term" value="F:DNA-binding transcription factor activity, RNA polymerase II-specific"/>
    <property type="evidence" value="ECO:0007669"/>
    <property type="project" value="InterPro"/>
</dbReference>
<feature type="compositionally biased region" description="Low complexity" evidence="8">
    <location>
        <begin position="124"/>
        <end position="158"/>
    </location>
</feature>
<evidence type="ECO:0000256" key="5">
    <source>
        <dbReference type="ARBA" id="ARBA00023242"/>
    </source>
</evidence>
<dbReference type="PANTHER" id="PTHR24341">
    <property type="entry name" value="HOMEOBOX PROTEIN ENGRAILED"/>
    <property type="match status" value="1"/>
</dbReference>
<feature type="region of interest" description="Disordered" evidence="8">
    <location>
        <begin position="324"/>
        <end position="349"/>
    </location>
</feature>
<organism evidence="10 11">
    <name type="scientific">Elsinoe australis</name>
    <dbReference type="NCBI Taxonomy" id="40998"/>
    <lineage>
        <taxon>Eukaryota</taxon>
        <taxon>Fungi</taxon>
        <taxon>Dikarya</taxon>
        <taxon>Ascomycota</taxon>
        <taxon>Pezizomycotina</taxon>
        <taxon>Dothideomycetes</taxon>
        <taxon>Dothideomycetidae</taxon>
        <taxon>Myriangiales</taxon>
        <taxon>Elsinoaceae</taxon>
        <taxon>Elsinoe</taxon>
    </lineage>
</organism>
<dbReference type="OrthoDB" id="6159439at2759"/>
<dbReference type="STRING" id="40998.A0A2P7YN94"/>
<dbReference type="CDD" id="cd00086">
    <property type="entry name" value="homeodomain"/>
    <property type="match status" value="1"/>
</dbReference>
<feature type="domain" description="Homeobox" evidence="9">
    <location>
        <begin position="64"/>
        <end position="118"/>
    </location>
</feature>
<dbReference type="SUPFAM" id="SSF46689">
    <property type="entry name" value="Homeodomain-like"/>
    <property type="match status" value="1"/>
</dbReference>
<feature type="compositionally biased region" description="Low complexity" evidence="8">
    <location>
        <begin position="198"/>
        <end position="216"/>
    </location>
</feature>
<keyword evidence="3 6" id="KW-0238">DNA-binding</keyword>
<evidence type="ECO:0000256" key="6">
    <source>
        <dbReference type="PROSITE-ProRule" id="PRU00108"/>
    </source>
</evidence>
<dbReference type="Proteomes" id="UP000243723">
    <property type="component" value="Unassembled WGS sequence"/>
</dbReference>
<evidence type="ECO:0000256" key="2">
    <source>
        <dbReference type="ARBA" id="ARBA00010896"/>
    </source>
</evidence>
<dbReference type="PANTHER" id="PTHR24341:SF6">
    <property type="entry name" value="HOMEOBOX PROTEIN INVECTED"/>
    <property type="match status" value="1"/>
</dbReference>
<feature type="region of interest" description="Disordered" evidence="8">
    <location>
        <begin position="366"/>
        <end position="392"/>
    </location>
</feature>
<evidence type="ECO:0000313" key="11">
    <source>
        <dbReference type="Proteomes" id="UP000243723"/>
    </source>
</evidence>
<dbReference type="InterPro" id="IPR017970">
    <property type="entry name" value="Homeobox_CS"/>
</dbReference>
<dbReference type="PROSITE" id="PS00027">
    <property type="entry name" value="HOMEOBOX_1"/>
    <property type="match status" value="1"/>
</dbReference>
<feature type="compositionally biased region" description="Low complexity" evidence="8">
    <location>
        <begin position="861"/>
        <end position="875"/>
    </location>
</feature>
<dbReference type="InterPro" id="IPR009057">
    <property type="entry name" value="Homeodomain-like_sf"/>
</dbReference>
<feature type="region of interest" description="Disordered" evidence="8">
    <location>
        <begin position="825"/>
        <end position="875"/>
    </location>
</feature>
<evidence type="ECO:0000256" key="4">
    <source>
        <dbReference type="ARBA" id="ARBA00023155"/>
    </source>
</evidence>
<dbReference type="InterPro" id="IPR050720">
    <property type="entry name" value="Engrailed_Homeobox_TFs"/>
</dbReference>
<evidence type="ECO:0000256" key="8">
    <source>
        <dbReference type="SAM" id="MobiDB-lite"/>
    </source>
</evidence>
<name>A0A2P7YN94_9PEZI</name>
<feature type="region of interest" description="Disordered" evidence="8">
    <location>
        <begin position="112"/>
        <end position="158"/>
    </location>
</feature>
<feature type="compositionally biased region" description="Low complexity" evidence="8">
    <location>
        <begin position="406"/>
        <end position="419"/>
    </location>
</feature>
<keyword evidence="5 6" id="KW-0539">Nucleus</keyword>
<reference evidence="10 11" key="1">
    <citation type="submission" date="2017-05" db="EMBL/GenBank/DDBJ databases">
        <title>Draft genome sequence of Elsinoe australis.</title>
        <authorList>
            <person name="Cheng Q."/>
        </authorList>
    </citation>
    <scope>NUCLEOTIDE SEQUENCE [LARGE SCALE GENOMIC DNA]</scope>
    <source>
        <strain evidence="10 11">NL1</strain>
    </source>
</reference>
<evidence type="ECO:0000256" key="7">
    <source>
        <dbReference type="RuleBase" id="RU000682"/>
    </source>
</evidence>
<feature type="region of interest" description="Disordered" evidence="8">
    <location>
        <begin position="196"/>
        <end position="217"/>
    </location>
</feature>
<protein>
    <recommendedName>
        <fullName evidence="9">Homeobox domain-containing protein</fullName>
    </recommendedName>
</protein>
<dbReference type="Gene3D" id="1.10.10.60">
    <property type="entry name" value="Homeodomain-like"/>
    <property type="match status" value="1"/>
</dbReference>
<proteinExistence type="inferred from homology"/>
<keyword evidence="4 6" id="KW-0371">Homeobox</keyword>
<feature type="compositionally biased region" description="Polar residues" evidence="8">
    <location>
        <begin position="380"/>
        <end position="391"/>
    </location>
</feature>
<feature type="compositionally biased region" description="Polar residues" evidence="8">
    <location>
        <begin position="456"/>
        <end position="469"/>
    </location>
</feature>